<reference evidence="5" key="2">
    <citation type="submission" date="2020-09" db="EMBL/GenBank/DDBJ databases">
        <authorList>
            <person name="Sun Q."/>
            <person name="Kim S."/>
        </authorList>
    </citation>
    <scope>NUCLEOTIDE SEQUENCE</scope>
    <source>
        <strain evidence="5">KCTC 23430</strain>
    </source>
</reference>
<evidence type="ECO:0000313" key="6">
    <source>
        <dbReference type="Proteomes" id="UP000644693"/>
    </source>
</evidence>
<evidence type="ECO:0000313" key="5">
    <source>
        <dbReference type="EMBL" id="GHD29770.1"/>
    </source>
</evidence>
<dbReference type="GO" id="GO:1901135">
    <property type="term" value="P:carbohydrate derivative metabolic process"/>
    <property type="evidence" value="ECO:0007669"/>
    <property type="project" value="UniProtKB-ARBA"/>
</dbReference>
<dbReference type="InterPro" id="IPR017853">
    <property type="entry name" value="GH"/>
</dbReference>
<evidence type="ECO:0000256" key="1">
    <source>
        <dbReference type="ARBA" id="ARBA00022801"/>
    </source>
</evidence>
<dbReference type="SUPFAM" id="SSF51445">
    <property type="entry name" value="(Trans)glycosidases"/>
    <property type="match status" value="1"/>
</dbReference>
<dbReference type="PANTHER" id="PTHR13170">
    <property type="entry name" value="O-GLCNACASE"/>
    <property type="match status" value="1"/>
</dbReference>
<keyword evidence="6" id="KW-1185">Reference proteome</keyword>
<organism evidence="5 6">
    <name type="scientific">Parahalioglobus pacificus</name>
    <dbReference type="NCBI Taxonomy" id="930806"/>
    <lineage>
        <taxon>Bacteria</taxon>
        <taxon>Pseudomonadati</taxon>
        <taxon>Pseudomonadota</taxon>
        <taxon>Gammaproteobacteria</taxon>
        <taxon>Cellvibrionales</taxon>
        <taxon>Halieaceae</taxon>
        <taxon>Parahalioglobus</taxon>
    </lineage>
</organism>
<dbReference type="PANTHER" id="PTHR13170:SF16">
    <property type="entry name" value="PROTEIN O-GLCNACASE"/>
    <property type="match status" value="1"/>
</dbReference>
<dbReference type="Gene3D" id="3.20.20.80">
    <property type="entry name" value="Glycosidases"/>
    <property type="match status" value="1"/>
</dbReference>
<dbReference type="InterPro" id="IPR011496">
    <property type="entry name" value="O-GlcNAcase_cat"/>
</dbReference>
<proteinExistence type="inferred from homology"/>
<dbReference type="GO" id="GO:0015929">
    <property type="term" value="F:hexosaminidase activity"/>
    <property type="evidence" value="ECO:0007669"/>
    <property type="project" value="UniProtKB-ARBA"/>
</dbReference>
<dbReference type="PROSITE" id="PS52009">
    <property type="entry name" value="GH84"/>
    <property type="match status" value="1"/>
</dbReference>
<dbReference type="AlphaFoldDB" id="A0A919CK09"/>
<accession>A0A919CK09</accession>
<protein>
    <submittedName>
        <fullName evidence="5">Hyaluronidase</fullName>
    </submittedName>
</protein>
<reference evidence="5" key="1">
    <citation type="journal article" date="2014" name="Int. J. Syst. Evol. Microbiol.">
        <title>Complete genome sequence of Corynebacterium casei LMG S-19264T (=DSM 44701T), isolated from a smear-ripened cheese.</title>
        <authorList>
            <consortium name="US DOE Joint Genome Institute (JGI-PGF)"/>
            <person name="Walter F."/>
            <person name="Albersmeier A."/>
            <person name="Kalinowski J."/>
            <person name="Ruckert C."/>
        </authorList>
    </citation>
    <scope>NUCLEOTIDE SEQUENCE</scope>
    <source>
        <strain evidence="5">KCTC 23430</strain>
    </source>
</reference>
<name>A0A919CK09_9GAMM</name>
<feature type="active site" description="Proton donor" evidence="3">
    <location>
        <position position="122"/>
    </location>
</feature>
<keyword evidence="2 3" id="KW-0326">Glycosidase</keyword>
<dbReference type="Pfam" id="PF07555">
    <property type="entry name" value="NAGidase"/>
    <property type="match status" value="1"/>
</dbReference>
<dbReference type="RefSeq" id="WP_189475852.1">
    <property type="nucleotide sequence ID" value="NZ_BMYM01000001.1"/>
</dbReference>
<evidence type="ECO:0000256" key="2">
    <source>
        <dbReference type="ARBA" id="ARBA00023295"/>
    </source>
</evidence>
<dbReference type="InterPro" id="IPR051822">
    <property type="entry name" value="Glycosyl_Hydrolase_84"/>
</dbReference>
<comment type="similarity">
    <text evidence="3">Belongs to the glycosyl hydrolase 84 family.</text>
</comment>
<dbReference type="Proteomes" id="UP000644693">
    <property type="component" value="Unassembled WGS sequence"/>
</dbReference>
<sequence>MTDTSIMPLGIVEGYYGRTWAHDDRRGAIAAASTMGLNAFLYCPKSDEYLRRQWQDDWPAEQWQELQRTADHCATLQVQFGVGLSPYALYTAYGQAQRQALKRKIERLNALEAPLLAVLFDDMPGDVPDLAQRQAEIIADISLWTTAQTVLMCPTYYSDDPVLETHFGTMPVGYLEALGECIAPEVDIFWTGRKVCSEHIALSDLGQINQQLKRPVTLWDNYPVNDGAVRSRHMYFKPLPDRDPNLSGSIRGHYCNPMNQAYASLPALSGLAALHRRESVQAQLEQALGDRLLDLIERDAGRFEGQGLDAIASDETEALAREYQRLATAAAQEIAGWLRGEYTFDPACLTD</sequence>
<keyword evidence="1 3" id="KW-0378">Hydrolase</keyword>
<dbReference type="EMBL" id="BMYM01000001">
    <property type="protein sequence ID" value="GHD29770.1"/>
    <property type="molecule type" value="Genomic_DNA"/>
</dbReference>
<gene>
    <name evidence="5" type="ORF">GCM10007053_10850</name>
</gene>
<comment type="caution">
    <text evidence="5">The sequence shown here is derived from an EMBL/GenBank/DDBJ whole genome shotgun (WGS) entry which is preliminary data.</text>
</comment>
<feature type="domain" description="GH84" evidence="4">
    <location>
        <begin position="7"/>
        <end position="279"/>
    </location>
</feature>
<evidence type="ECO:0000256" key="3">
    <source>
        <dbReference type="PROSITE-ProRule" id="PRU01353"/>
    </source>
</evidence>
<evidence type="ECO:0000259" key="4">
    <source>
        <dbReference type="PROSITE" id="PS52009"/>
    </source>
</evidence>